<evidence type="ECO:0000256" key="17">
    <source>
        <dbReference type="ARBA" id="ARBA00044717"/>
    </source>
</evidence>
<reference evidence="20" key="1">
    <citation type="journal article" date="2020" name="mSystems">
        <title>Genome- and Community-Level Interaction Insights into Carbon Utilization and Element Cycling Functions of Hydrothermarchaeota in Hydrothermal Sediment.</title>
        <authorList>
            <person name="Zhou Z."/>
            <person name="Liu Y."/>
            <person name="Xu W."/>
            <person name="Pan J."/>
            <person name="Luo Z.H."/>
            <person name="Li M."/>
        </authorList>
    </citation>
    <scope>NUCLEOTIDE SEQUENCE [LARGE SCALE GENOMIC DNA]</scope>
    <source>
        <strain evidence="20">SpSt-642</strain>
    </source>
</reference>
<evidence type="ECO:0000256" key="4">
    <source>
        <dbReference type="ARBA" id="ARBA00009317"/>
    </source>
</evidence>
<keyword evidence="11" id="KW-0256">Endoplasmic reticulum</keyword>
<evidence type="ECO:0000256" key="7">
    <source>
        <dbReference type="ARBA" id="ARBA00022676"/>
    </source>
</evidence>
<dbReference type="PANTHER" id="PTHR10571:SF0">
    <property type="entry name" value="UDP-N-ACETYLGLUCOSAMINE--DOLICHYL-PHOSPHATE N-ACETYLGLUCOSAMINEPHOSPHOTRANSFERASE"/>
    <property type="match status" value="1"/>
</dbReference>
<comment type="pathway">
    <text evidence="3">Protein modification; protein glycosylation.</text>
</comment>
<evidence type="ECO:0000256" key="5">
    <source>
        <dbReference type="ARBA" id="ARBA00013225"/>
    </source>
</evidence>
<feature type="transmembrane region" description="Helical" evidence="19">
    <location>
        <begin position="237"/>
        <end position="266"/>
    </location>
</feature>
<dbReference type="EMBL" id="DTBJ01000033">
    <property type="protein sequence ID" value="HGM58843.1"/>
    <property type="molecule type" value="Genomic_DNA"/>
</dbReference>
<comment type="caution">
    <text evidence="20">The sequence shown here is derived from an EMBL/GenBank/DDBJ whole genome shotgun (WGS) entry which is preliminary data.</text>
</comment>
<name>A0A7C4H9G1_STAMA</name>
<accession>A0A7C4H9G1</accession>
<dbReference type="PANTHER" id="PTHR10571">
    <property type="entry name" value="UDP-N-ACETYLGLUCOSAMINE--DOLICHYL-PHOSPHATE N-ACETYLGLUCOSAMINEPHOSPHOTRANSFERASE"/>
    <property type="match status" value="1"/>
</dbReference>
<evidence type="ECO:0000256" key="16">
    <source>
        <dbReference type="ARBA" id="ARBA00033238"/>
    </source>
</evidence>
<protein>
    <recommendedName>
        <fullName evidence="6">UDP-N-acetylglucosamine--dolichyl-phosphate N-acetylglucosaminephosphotransferase</fullName>
        <ecNumber evidence="5">2.7.8.15</ecNumber>
    </recommendedName>
    <alternativeName>
        <fullName evidence="15">GlcNAc-1-P transferase</fullName>
    </alternativeName>
    <alternativeName>
        <fullName evidence="16">N-acetylglucosamine-1-phosphate transferase</fullName>
    </alternativeName>
</protein>
<evidence type="ECO:0000256" key="9">
    <source>
        <dbReference type="ARBA" id="ARBA00022692"/>
    </source>
</evidence>
<feature type="transmembrane region" description="Helical" evidence="19">
    <location>
        <begin position="48"/>
        <end position="74"/>
    </location>
</feature>
<keyword evidence="10" id="KW-0479">Metal-binding</keyword>
<comment type="function">
    <text evidence="17">UDP-N-acetylglucosamine--dolichyl-phosphate N-acetylglucosaminephosphotransferase that operates in the biosynthetic pathway of dolichol-linked oligosaccharides, the glycan precursors employed in protein asparagine (N)-glycosylation. The assembly of dolichol-linked oligosaccharides begins on the cytosolic side of the endoplasmic reticulum membrane and finishes in its lumen. The sequential addition of sugars to dolichol pyrophosphate produces dolichol-linked oligosaccharides containing fourteen sugars, including two GlcNAcs, nine mannoses and three glucoses. Once assembled, the oligosaccharide is transferred from the lipid to nascent proteins by oligosaccharyltransferases. Catalyzes the initial step of dolichol-linked oligosaccharide biosynthesis, transfering GlcNAc-1-P from cytosolic UDP-GlcNAc onto the carrier lipid dolichyl phosphate (P-dolichol), yielding GlcNAc-P-P-dolichol embedded in the cytoplasmic leaflet of the endoplasmic reticulum membrane.</text>
</comment>
<dbReference type="InterPro" id="IPR033895">
    <property type="entry name" value="GPT"/>
</dbReference>
<keyword evidence="9 19" id="KW-0812">Transmembrane</keyword>
<feature type="transmembrane region" description="Helical" evidence="19">
    <location>
        <begin position="7"/>
        <end position="28"/>
    </location>
</feature>
<sequence length="339" mass="38262">MYFQELIYLMISILFTLFVTDHYVKWWITRAHYIGLVGRDMNKKDNVLVAEAGGVWVIFGTALGLLVLTALYTYLSKTDKFLKDHLALTLLLFMTSFLGFLDDILGWKKGVRILYRVILMIPLSIPLVVIKTGVSKIAVPFIGTLDLGLIYPLLLVPIGIMGASNAFNMIAGYNGLETVQGLILLGYTALFSLIRNIPIVFNASLIMISALIVFLKYNWYPAKVFPGNSLTYGVGAYYASLVIIGNFEKFGLLLFTLYFLEFILFIRGLKNRVYKENFGKIREDGYLDLPYDKIYSLTHFAIKLQLIIKGRASEKGVVYTIALLQLIIGLIALILIKYI</sequence>
<dbReference type="GO" id="GO:0003975">
    <property type="term" value="F:UDP-N-acetylglucosamine-dolichyl-phosphate N-acetylglucosaminephosphotransferase activity"/>
    <property type="evidence" value="ECO:0007669"/>
    <property type="project" value="UniProtKB-EC"/>
</dbReference>
<dbReference type="GO" id="GO:0046872">
    <property type="term" value="F:metal ion binding"/>
    <property type="evidence" value="ECO:0007669"/>
    <property type="project" value="UniProtKB-KW"/>
</dbReference>
<dbReference type="GO" id="GO:0006488">
    <property type="term" value="P:dolichol-linked oligosaccharide biosynthetic process"/>
    <property type="evidence" value="ECO:0007669"/>
    <property type="project" value="InterPro"/>
</dbReference>
<evidence type="ECO:0000256" key="19">
    <source>
        <dbReference type="SAM" id="Phobius"/>
    </source>
</evidence>
<keyword evidence="8 20" id="KW-0808">Transferase</keyword>
<keyword evidence="13 19" id="KW-1133">Transmembrane helix</keyword>
<evidence type="ECO:0000256" key="18">
    <source>
        <dbReference type="ARBA" id="ARBA00045078"/>
    </source>
</evidence>
<dbReference type="GO" id="GO:0016757">
    <property type="term" value="F:glycosyltransferase activity"/>
    <property type="evidence" value="ECO:0007669"/>
    <property type="project" value="UniProtKB-KW"/>
</dbReference>
<evidence type="ECO:0000256" key="10">
    <source>
        <dbReference type="ARBA" id="ARBA00022723"/>
    </source>
</evidence>
<proteinExistence type="inferred from homology"/>
<comment type="cofactor">
    <cofactor evidence="1">
        <name>Mg(2+)</name>
        <dbReference type="ChEBI" id="CHEBI:18420"/>
    </cofactor>
</comment>
<organism evidence="20">
    <name type="scientific">Staphylothermus marinus</name>
    <dbReference type="NCBI Taxonomy" id="2280"/>
    <lineage>
        <taxon>Archaea</taxon>
        <taxon>Thermoproteota</taxon>
        <taxon>Thermoprotei</taxon>
        <taxon>Desulfurococcales</taxon>
        <taxon>Desulfurococcaceae</taxon>
        <taxon>Staphylothermus</taxon>
    </lineage>
</organism>
<keyword evidence="12" id="KW-0460">Magnesium</keyword>
<dbReference type="InterPro" id="IPR000715">
    <property type="entry name" value="Glycosyl_transferase_4"/>
</dbReference>
<evidence type="ECO:0000256" key="11">
    <source>
        <dbReference type="ARBA" id="ARBA00022824"/>
    </source>
</evidence>
<evidence type="ECO:0000256" key="12">
    <source>
        <dbReference type="ARBA" id="ARBA00022842"/>
    </source>
</evidence>
<evidence type="ECO:0000256" key="1">
    <source>
        <dbReference type="ARBA" id="ARBA00001946"/>
    </source>
</evidence>
<gene>
    <name evidence="20" type="ORF">ENU14_04585</name>
</gene>
<dbReference type="Pfam" id="PF00953">
    <property type="entry name" value="Glycos_transf_4"/>
    <property type="match status" value="1"/>
</dbReference>
<evidence type="ECO:0000256" key="8">
    <source>
        <dbReference type="ARBA" id="ARBA00022679"/>
    </source>
</evidence>
<dbReference type="AlphaFoldDB" id="A0A7C4H9G1"/>
<evidence type="ECO:0000256" key="3">
    <source>
        <dbReference type="ARBA" id="ARBA00004922"/>
    </source>
</evidence>
<dbReference type="CDD" id="cd06856">
    <property type="entry name" value="GT_GPT_archaea"/>
    <property type="match status" value="1"/>
</dbReference>
<keyword evidence="7" id="KW-0328">Glycosyltransferase</keyword>
<comment type="similarity">
    <text evidence="4">Belongs to the glycosyltransferase 4 family.</text>
</comment>
<evidence type="ECO:0000256" key="6">
    <source>
        <dbReference type="ARBA" id="ARBA00017659"/>
    </source>
</evidence>
<evidence type="ECO:0000256" key="13">
    <source>
        <dbReference type="ARBA" id="ARBA00022989"/>
    </source>
</evidence>
<evidence type="ECO:0000313" key="20">
    <source>
        <dbReference type="EMBL" id="HGM58843.1"/>
    </source>
</evidence>
<comment type="catalytic activity">
    <reaction evidence="18">
        <text>a di-trans,poly-cis-dolichyl phosphate + UDP-N-acetyl-alpha-D-glucosamine = an N-acetyl-alpha-D-glucosaminyl-diphospho-di-trans,poly-cis-dolichol + UMP</text>
        <dbReference type="Rhea" id="RHEA:13289"/>
        <dbReference type="Rhea" id="RHEA-COMP:19498"/>
        <dbReference type="Rhea" id="RHEA-COMP:19507"/>
        <dbReference type="ChEBI" id="CHEBI:57683"/>
        <dbReference type="ChEBI" id="CHEBI:57705"/>
        <dbReference type="ChEBI" id="CHEBI:57865"/>
        <dbReference type="ChEBI" id="CHEBI:58427"/>
        <dbReference type="EC" id="2.7.8.15"/>
    </reaction>
    <physiologicalReaction direction="left-to-right" evidence="18">
        <dbReference type="Rhea" id="RHEA:13290"/>
    </physiologicalReaction>
</comment>
<comment type="subcellular location">
    <subcellularLocation>
        <location evidence="2">Endoplasmic reticulum membrane</location>
        <topology evidence="2">Multi-pass membrane protein</topology>
    </subcellularLocation>
</comment>
<dbReference type="GO" id="GO:0016020">
    <property type="term" value="C:membrane"/>
    <property type="evidence" value="ECO:0007669"/>
    <property type="project" value="InterPro"/>
</dbReference>
<evidence type="ECO:0000256" key="2">
    <source>
        <dbReference type="ARBA" id="ARBA00004477"/>
    </source>
</evidence>
<feature type="transmembrane region" description="Helical" evidence="19">
    <location>
        <begin position="316"/>
        <end position="336"/>
    </location>
</feature>
<evidence type="ECO:0000256" key="15">
    <source>
        <dbReference type="ARBA" id="ARBA00029567"/>
    </source>
</evidence>
<feature type="transmembrane region" description="Helical" evidence="19">
    <location>
        <begin position="113"/>
        <end position="130"/>
    </location>
</feature>
<evidence type="ECO:0000256" key="14">
    <source>
        <dbReference type="ARBA" id="ARBA00023136"/>
    </source>
</evidence>
<keyword evidence="14 19" id="KW-0472">Membrane</keyword>
<feature type="transmembrane region" description="Helical" evidence="19">
    <location>
        <begin position="86"/>
        <end position="107"/>
    </location>
</feature>
<dbReference type="UniPathway" id="UPA00378"/>
<feature type="transmembrane region" description="Helical" evidence="19">
    <location>
        <begin position="137"/>
        <end position="160"/>
    </location>
</feature>
<dbReference type="EC" id="2.7.8.15" evidence="5"/>
<feature type="transmembrane region" description="Helical" evidence="19">
    <location>
        <begin position="199"/>
        <end position="217"/>
    </location>
</feature>